<dbReference type="GO" id="GO:0008270">
    <property type="term" value="F:zinc ion binding"/>
    <property type="evidence" value="ECO:0007669"/>
    <property type="project" value="InterPro"/>
</dbReference>
<dbReference type="EMBL" id="CP133614">
    <property type="protein sequence ID" value="WMV18878.1"/>
    <property type="molecule type" value="Genomic_DNA"/>
</dbReference>
<evidence type="ECO:0000259" key="2">
    <source>
        <dbReference type="Pfam" id="PF14432"/>
    </source>
</evidence>
<proteinExistence type="inferred from homology"/>
<gene>
    <name evidence="3" type="ORF">MTR67_012263</name>
</gene>
<evidence type="ECO:0000256" key="1">
    <source>
        <dbReference type="ARBA" id="ARBA00006643"/>
    </source>
</evidence>
<protein>
    <recommendedName>
        <fullName evidence="2">DYW domain-containing protein</fullName>
    </recommendedName>
</protein>
<keyword evidence="4" id="KW-1185">Reference proteome</keyword>
<organism evidence="3 4">
    <name type="scientific">Solanum verrucosum</name>
    <dbReference type="NCBI Taxonomy" id="315347"/>
    <lineage>
        <taxon>Eukaryota</taxon>
        <taxon>Viridiplantae</taxon>
        <taxon>Streptophyta</taxon>
        <taxon>Embryophyta</taxon>
        <taxon>Tracheophyta</taxon>
        <taxon>Spermatophyta</taxon>
        <taxon>Magnoliopsida</taxon>
        <taxon>eudicotyledons</taxon>
        <taxon>Gunneridae</taxon>
        <taxon>Pentapetalae</taxon>
        <taxon>asterids</taxon>
        <taxon>lamiids</taxon>
        <taxon>Solanales</taxon>
        <taxon>Solanaceae</taxon>
        <taxon>Solanoideae</taxon>
        <taxon>Solaneae</taxon>
        <taxon>Solanum</taxon>
    </lineage>
</organism>
<name>A0AAF0TK33_SOLVR</name>
<dbReference type="Pfam" id="PF14432">
    <property type="entry name" value="DYW_deaminase"/>
    <property type="match status" value="1"/>
</dbReference>
<dbReference type="Proteomes" id="UP001234989">
    <property type="component" value="Chromosome 3"/>
</dbReference>
<feature type="domain" description="DYW" evidence="2">
    <location>
        <begin position="11"/>
        <end position="92"/>
    </location>
</feature>
<sequence length="92" mass="10476">MLDIYLNTDSIHDVEDVVQKQLLKIHSKKLAIAFGLLNTSVGTTILIRKNLRVCGDRPSATKYISHVMKREIIVRDMHRLNHFKDAICSCGD</sequence>
<dbReference type="AlphaFoldDB" id="A0AAF0TK33"/>
<reference evidence="3" key="1">
    <citation type="submission" date="2023-08" db="EMBL/GenBank/DDBJ databases">
        <title>A de novo genome assembly of Solanum verrucosum Schlechtendal, a Mexican diploid species geographically isolated from the other diploid A-genome species in potato relatives.</title>
        <authorList>
            <person name="Hosaka K."/>
        </authorList>
    </citation>
    <scope>NUCLEOTIDE SEQUENCE</scope>
    <source>
        <tissue evidence="3">Young leaves</tissue>
    </source>
</reference>
<evidence type="ECO:0000313" key="3">
    <source>
        <dbReference type="EMBL" id="WMV18878.1"/>
    </source>
</evidence>
<accession>A0AAF0TK33</accession>
<evidence type="ECO:0000313" key="4">
    <source>
        <dbReference type="Proteomes" id="UP001234989"/>
    </source>
</evidence>
<comment type="similarity">
    <text evidence="1">Belongs to the PPR family. PCMP-H subfamily.</text>
</comment>
<dbReference type="InterPro" id="IPR032867">
    <property type="entry name" value="DYW_dom"/>
</dbReference>